<keyword evidence="2" id="KW-1185">Reference proteome</keyword>
<gene>
    <name evidence="1" type="ORF">QAD02_005145</name>
</gene>
<sequence length="592" mass="67224">MGLQYSDTLLSELSSLSWESILRTGMLNKSIPIAEKFSSMRHIDNHFSTYFNGCLSDPNHPKQLQEMKDIMMDSSRISDSLDNIMSSINPAINDFDLVHATEQDVVKMIDYYSRYNPLNKIHDMVLSKSIEFQQMKPVKYSFVRKYWEFGSICLTDMSGMQQIATFFQLFRWMMTKLHTIVISVLDFFEKLGGPDDKTEVITQLSETYSIKNMVQISRATIKRFKEDWGYVSLAVYAQTFDKKIIGVTYAEIAIFKRMFLEQCRPSTISPTLVARDQSCAKQTSAPKSCPDLRPGEVCPVWTPCKEIICEDLHEPTTVCKMESNGIPQYAYHIPSHLKNEKPCDEFYWLFDGKHSGAGGICSPCKCICQKSDEPYYFSTDLITTDIERNEVITGAKFTLVDNTLVIVQQRGLLCQNGLICPNTTRWLGPTIYWKEKISVAEILEMDLTRVVLGRGEVITGLALRKVTDGSKNRLQLRASAHSYDYKSGKLLENEKSYYSKTGTFEVDRAQVIDADYKTSNVIVRGGKVNLTVSGDHDGGRFTLPFFDIRRVVTNPLSPLSGAGLYLRRQKGGSVIGIEVFTYDVRGEFFGQE</sequence>
<dbReference type="EMBL" id="CM056743">
    <property type="protein sequence ID" value="KAJ8673883.1"/>
    <property type="molecule type" value="Genomic_DNA"/>
</dbReference>
<organism evidence="1 2">
    <name type="scientific">Eretmocerus hayati</name>
    <dbReference type="NCBI Taxonomy" id="131215"/>
    <lineage>
        <taxon>Eukaryota</taxon>
        <taxon>Metazoa</taxon>
        <taxon>Ecdysozoa</taxon>
        <taxon>Arthropoda</taxon>
        <taxon>Hexapoda</taxon>
        <taxon>Insecta</taxon>
        <taxon>Pterygota</taxon>
        <taxon>Neoptera</taxon>
        <taxon>Endopterygota</taxon>
        <taxon>Hymenoptera</taxon>
        <taxon>Apocrita</taxon>
        <taxon>Proctotrupomorpha</taxon>
        <taxon>Chalcidoidea</taxon>
        <taxon>Aphelinidae</taxon>
        <taxon>Aphelininae</taxon>
        <taxon>Eretmocerus</taxon>
    </lineage>
</organism>
<accession>A0ACC2NRQ9</accession>
<protein>
    <submittedName>
        <fullName evidence="1">Uncharacterized protein</fullName>
    </submittedName>
</protein>
<reference evidence="1" key="1">
    <citation type="submission" date="2023-04" db="EMBL/GenBank/DDBJ databases">
        <title>A chromosome-level genome assembly of the parasitoid wasp Eretmocerus hayati.</title>
        <authorList>
            <person name="Zhong Y."/>
            <person name="Liu S."/>
            <person name="Liu Y."/>
        </authorList>
    </citation>
    <scope>NUCLEOTIDE SEQUENCE</scope>
    <source>
        <strain evidence="1">ZJU_SS_LIU_2023</strain>
    </source>
</reference>
<evidence type="ECO:0000313" key="1">
    <source>
        <dbReference type="EMBL" id="KAJ8673883.1"/>
    </source>
</evidence>
<comment type="caution">
    <text evidence="1">The sequence shown here is derived from an EMBL/GenBank/DDBJ whole genome shotgun (WGS) entry which is preliminary data.</text>
</comment>
<evidence type="ECO:0000313" key="2">
    <source>
        <dbReference type="Proteomes" id="UP001239111"/>
    </source>
</evidence>
<dbReference type="Proteomes" id="UP001239111">
    <property type="component" value="Chromosome 3"/>
</dbReference>
<name>A0ACC2NRQ9_9HYME</name>
<proteinExistence type="predicted"/>